<accession>A0A0A0RKH6</accession>
<dbReference type="KEGG" id="vg:24722076"/>
<protein>
    <recommendedName>
        <fullName evidence="3">Tail fibers protein</fullName>
    </recommendedName>
</protein>
<keyword evidence="2" id="KW-1185">Reference proteome</keyword>
<gene>
    <name evidence="1" type="ORF">VpaE1_058</name>
</gene>
<evidence type="ECO:0000313" key="2">
    <source>
        <dbReference type="Proteomes" id="UP000030212"/>
    </source>
</evidence>
<name>A0A0A0RKH6_9CAUD</name>
<evidence type="ECO:0000313" key="1">
    <source>
        <dbReference type="EMBL" id="AIW02318.1"/>
    </source>
</evidence>
<sequence>MVKRVIHPARAKLVGAMKNLQTANAQVGYFQEQGQHSSGFSYPALMYLQEVIGVPSASGKVYRRLFEITMMLNKQTLLEQTKKNLYKQLSSLNTDPSNTLEAFAKNAQKAIKRGFGNSAILPPNAPSTVKKKGFNAPLVETGDLRDNLAYKISTKKGIKK</sequence>
<organism evidence="1 2">
    <name type="scientific">Escherichia phage vB_EcoM-VpaE1</name>
    <dbReference type="NCBI Taxonomy" id="1555238"/>
    <lineage>
        <taxon>Viruses</taxon>
        <taxon>Duplodnaviria</taxon>
        <taxon>Heunggongvirae</taxon>
        <taxon>Uroviricota</taxon>
        <taxon>Caudoviricetes</taxon>
        <taxon>Andersonviridae</taxon>
        <taxon>Ounavirinae</taxon>
        <taxon>Felixounavirus</taxon>
        <taxon>Felixounavirus VpaE1</taxon>
    </lineage>
</organism>
<reference evidence="1 2" key="1">
    <citation type="submission" date="2014-09" db="EMBL/GenBank/DDBJ databases">
        <title>Genome of Escherichia coli infecting bacteriophage vB_EcoM-VpaE1.</title>
        <authorList>
            <person name="Truncaite L."/>
            <person name="Simoliunas E."/>
            <person name="Zajanckauskaite A."/>
            <person name="Kaliniene L."/>
            <person name="Vilkaityte M."/>
            <person name="Meskys R."/>
        </authorList>
    </citation>
    <scope>NUCLEOTIDE SEQUENCE [LARGE SCALE GENOMIC DNA]</scope>
    <source>
        <strain evidence="1">VpaE1</strain>
    </source>
</reference>
<proteinExistence type="predicted"/>
<evidence type="ECO:0008006" key="3">
    <source>
        <dbReference type="Google" id="ProtNLM"/>
    </source>
</evidence>
<dbReference type="OrthoDB" id="11023at10239"/>
<dbReference type="Proteomes" id="UP000030212">
    <property type="component" value="Genome"/>
</dbReference>
<dbReference type="EMBL" id="KM657822">
    <property type="protein sequence ID" value="AIW02318.1"/>
    <property type="molecule type" value="Genomic_DNA"/>
</dbReference>
<dbReference type="GeneID" id="24722076"/>
<dbReference type="RefSeq" id="YP_009147327.1">
    <property type="nucleotide sequence ID" value="NC_027337.1"/>
</dbReference>